<dbReference type="SUPFAM" id="SSF46934">
    <property type="entry name" value="UBA-like"/>
    <property type="match status" value="1"/>
</dbReference>
<organism evidence="4 5">
    <name type="scientific">Pichia inconspicua</name>
    <dbReference type="NCBI Taxonomy" id="52247"/>
    <lineage>
        <taxon>Eukaryota</taxon>
        <taxon>Fungi</taxon>
        <taxon>Dikarya</taxon>
        <taxon>Ascomycota</taxon>
        <taxon>Saccharomycotina</taxon>
        <taxon>Pichiomycetes</taxon>
        <taxon>Pichiales</taxon>
        <taxon>Pichiaceae</taxon>
        <taxon>Pichia</taxon>
    </lineage>
</organism>
<evidence type="ECO:0000259" key="3">
    <source>
        <dbReference type="PROSITE" id="PS51140"/>
    </source>
</evidence>
<feature type="compositionally biased region" description="Basic and acidic residues" evidence="2">
    <location>
        <begin position="595"/>
        <end position="609"/>
    </location>
</feature>
<accession>A0A4T0X1Q0</accession>
<protein>
    <recommendedName>
        <fullName evidence="3">CUE domain-containing protein</fullName>
    </recommendedName>
</protein>
<dbReference type="STRING" id="52247.A0A4T0X1Q0"/>
<proteinExistence type="predicted"/>
<dbReference type="InterPro" id="IPR003892">
    <property type="entry name" value="CUE"/>
</dbReference>
<name>A0A4T0X1Q0_9ASCO</name>
<dbReference type="SMART" id="SM00546">
    <property type="entry name" value="CUE"/>
    <property type="match status" value="1"/>
</dbReference>
<dbReference type="Gene3D" id="1.10.8.10">
    <property type="entry name" value="DNA helicase RuvA subunit, C-terminal domain"/>
    <property type="match status" value="1"/>
</dbReference>
<gene>
    <name evidence="4" type="ORF">CANINC_002258</name>
</gene>
<evidence type="ECO:0000313" key="4">
    <source>
        <dbReference type="EMBL" id="TID28854.1"/>
    </source>
</evidence>
<dbReference type="AlphaFoldDB" id="A0A4T0X1Q0"/>
<dbReference type="PROSITE" id="PS51140">
    <property type="entry name" value="CUE"/>
    <property type="match status" value="1"/>
</dbReference>
<keyword evidence="5" id="KW-1185">Reference proteome</keyword>
<dbReference type="InterPro" id="IPR009060">
    <property type="entry name" value="UBA-like_sf"/>
</dbReference>
<dbReference type="EMBL" id="SELW01000367">
    <property type="protein sequence ID" value="TID28854.1"/>
    <property type="molecule type" value="Genomic_DNA"/>
</dbReference>
<sequence length="652" mass="74876">MLDDGSTVSENQKLITIPIPIFPPFKLRSSLIDKDPVIWEYLLADYITLFKKLIAFIPYSHPKKGKETQKAPYVLSPKTINQLHEFILSFLHESSLESTQVFSLGAINPNIRQNQHLLKLAVFTYIKEINFVNLKLTGVSIWEFSKVYVSMANKYSAQGINQALVNISTIRKLIEGTVKSNYTSKSDDVSLIRSLQDYLGKLIASGKWRQEDTEILYSLLGQRTKKSLSNDNSQKRKNFKHIKVNKGDNSSDFAEKFVDCHWVQILSELYAGGEGVNSKTATQVMLISLCSLSSPKIVRLLKEKLEADTLLKLKQMPLIANIVLSKKFNDLNPDLKDMLLNLFVKERKAKSEVIFDDGKIQSVCEMFPQLSLGQVKTLLIESNHNVEETINKMLEMNLDDIPTIEDYDEKVKLKESRRKTTKPKGNKFEFVDKDKVYEVQMGKAVGQQDIDDIDKDYKKKILEKSLALLYQADEDEPDDTYLENETGASKIKMVDDGEPLTPSVDSNLPDKMLQMEYNTFGIYQSSPGLFKRESRKTPEREHLKKETGWTDEQIEGWARMLEKNPKRYRLLEEHYLFASGSLNSSGKKSQKWSSKKVEETTDRHVTDKRRGGRVFVPEKTPETKKNDNFQKYMEKKKQTKAKVASKKRSKNE</sequence>
<dbReference type="OrthoDB" id="5577209at2759"/>
<feature type="domain" description="CUE" evidence="3">
    <location>
        <begin position="355"/>
        <end position="398"/>
    </location>
</feature>
<reference evidence="4 5" key="1">
    <citation type="journal article" date="2019" name="Front. Genet.">
        <title>Whole-Genome Sequencing of the Opportunistic Yeast Pathogen Candida inconspicua Uncovers Its Hybrid Origin.</title>
        <authorList>
            <person name="Mixao V."/>
            <person name="Hansen A.P."/>
            <person name="Saus E."/>
            <person name="Boekhout T."/>
            <person name="Lass-Florl C."/>
            <person name="Gabaldon T."/>
        </authorList>
    </citation>
    <scope>NUCLEOTIDE SEQUENCE [LARGE SCALE GENOMIC DNA]</scope>
    <source>
        <strain evidence="4 5">CBS 180</strain>
    </source>
</reference>
<dbReference type="Proteomes" id="UP000307173">
    <property type="component" value="Unassembled WGS sequence"/>
</dbReference>
<feature type="compositionally biased region" description="Basic and acidic residues" evidence="2">
    <location>
        <begin position="619"/>
        <end position="636"/>
    </location>
</feature>
<evidence type="ECO:0000256" key="1">
    <source>
        <dbReference type="ARBA" id="ARBA00022786"/>
    </source>
</evidence>
<feature type="compositionally biased region" description="Basic residues" evidence="2">
    <location>
        <begin position="637"/>
        <end position="652"/>
    </location>
</feature>
<comment type="caution">
    <text evidence="4">The sequence shown here is derived from an EMBL/GenBank/DDBJ whole genome shotgun (WGS) entry which is preliminary data.</text>
</comment>
<feature type="region of interest" description="Disordered" evidence="2">
    <location>
        <begin position="582"/>
        <end position="652"/>
    </location>
</feature>
<evidence type="ECO:0000256" key="2">
    <source>
        <dbReference type="SAM" id="MobiDB-lite"/>
    </source>
</evidence>
<keyword evidence="1" id="KW-0833">Ubl conjugation pathway</keyword>
<evidence type="ECO:0000313" key="5">
    <source>
        <dbReference type="Proteomes" id="UP000307173"/>
    </source>
</evidence>
<dbReference type="GO" id="GO:0043130">
    <property type="term" value="F:ubiquitin binding"/>
    <property type="evidence" value="ECO:0007669"/>
    <property type="project" value="InterPro"/>
</dbReference>
<dbReference type="Pfam" id="PF02845">
    <property type="entry name" value="CUE"/>
    <property type="match status" value="1"/>
</dbReference>